<dbReference type="InterPro" id="IPR013083">
    <property type="entry name" value="Znf_RING/FYVE/PHD"/>
</dbReference>
<keyword evidence="2" id="KW-0472">Membrane</keyword>
<proteinExistence type="predicted"/>
<feature type="domain" description="RING-type" evidence="3">
    <location>
        <begin position="75"/>
        <end position="117"/>
    </location>
</feature>
<keyword evidence="5" id="KW-1185">Reference proteome</keyword>
<name>A0A6A6L066_HEVBR</name>
<dbReference type="SUPFAM" id="SSF57850">
    <property type="entry name" value="RING/U-box"/>
    <property type="match status" value="1"/>
</dbReference>
<dbReference type="AlphaFoldDB" id="A0A6A6L066"/>
<accession>A0A6A6L066</accession>
<dbReference type="Pfam" id="PF13639">
    <property type="entry name" value="zf-RING_2"/>
    <property type="match status" value="1"/>
</dbReference>
<evidence type="ECO:0000313" key="4">
    <source>
        <dbReference type="EMBL" id="KAF2293099.1"/>
    </source>
</evidence>
<evidence type="ECO:0000256" key="2">
    <source>
        <dbReference type="SAM" id="Phobius"/>
    </source>
</evidence>
<evidence type="ECO:0000256" key="1">
    <source>
        <dbReference type="PROSITE-ProRule" id="PRU00175"/>
    </source>
</evidence>
<organism evidence="4 5">
    <name type="scientific">Hevea brasiliensis</name>
    <name type="common">Para rubber tree</name>
    <name type="synonym">Siphonia brasiliensis</name>
    <dbReference type="NCBI Taxonomy" id="3981"/>
    <lineage>
        <taxon>Eukaryota</taxon>
        <taxon>Viridiplantae</taxon>
        <taxon>Streptophyta</taxon>
        <taxon>Embryophyta</taxon>
        <taxon>Tracheophyta</taxon>
        <taxon>Spermatophyta</taxon>
        <taxon>Magnoliopsida</taxon>
        <taxon>eudicotyledons</taxon>
        <taxon>Gunneridae</taxon>
        <taxon>Pentapetalae</taxon>
        <taxon>rosids</taxon>
        <taxon>fabids</taxon>
        <taxon>Malpighiales</taxon>
        <taxon>Euphorbiaceae</taxon>
        <taxon>Crotonoideae</taxon>
        <taxon>Micrandreae</taxon>
        <taxon>Hevea</taxon>
    </lineage>
</organism>
<protein>
    <recommendedName>
        <fullName evidence="3">RING-type domain-containing protein</fullName>
    </recommendedName>
</protein>
<dbReference type="GO" id="GO:0008270">
    <property type="term" value="F:zinc ion binding"/>
    <property type="evidence" value="ECO:0007669"/>
    <property type="project" value="UniProtKB-KW"/>
</dbReference>
<dbReference type="PANTHER" id="PTHR47662">
    <property type="entry name" value="RING-TYPE DOMAIN-CONTAINING PROTEIN"/>
    <property type="match status" value="1"/>
</dbReference>
<keyword evidence="2" id="KW-1133">Transmembrane helix</keyword>
<comment type="caution">
    <text evidence="4">The sequence shown here is derived from an EMBL/GenBank/DDBJ whole genome shotgun (WGS) entry which is preliminary data.</text>
</comment>
<evidence type="ECO:0000313" key="5">
    <source>
        <dbReference type="Proteomes" id="UP000467840"/>
    </source>
</evidence>
<dbReference type="PANTHER" id="PTHR47662:SF1">
    <property type="entry name" value="RING-TYPE DOMAIN-CONTAINING PROTEIN"/>
    <property type="match status" value="1"/>
</dbReference>
<dbReference type="SMART" id="SM00184">
    <property type="entry name" value="RING"/>
    <property type="match status" value="1"/>
</dbReference>
<gene>
    <name evidence="4" type="ORF">GH714_036611</name>
</gene>
<keyword evidence="1" id="KW-0862">Zinc</keyword>
<dbReference type="Gene3D" id="3.30.40.10">
    <property type="entry name" value="Zinc/RING finger domain, C3HC4 (zinc finger)"/>
    <property type="match status" value="1"/>
</dbReference>
<dbReference type="EMBL" id="JAAGAX010000014">
    <property type="protein sequence ID" value="KAF2293099.1"/>
    <property type="molecule type" value="Genomic_DNA"/>
</dbReference>
<dbReference type="Proteomes" id="UP000467840">
    <property type="component" value="Chromosome 13"/>
</dbReference>
<sequence>METLSQIFTTLKTITILYINLLLLKLASAIHSLIRRFSGKRIFTTSQFLTYLEEKNPAVLYTKVVKRQRETPPECAVCLSEFAEEENVRDLKCKHVFHKDCLDKWLLQCRSTCPLCRCKVLPDKVVAGYRQFKDDQMEYDRSNEEMVFIVSRLDGNGFLSFGEDDYLKL</sequence>
<keyword evidence="1" id="KW-0863">Zinc-finger</keyword>
<dbReference type="PROSITE" id="PS50089">
    <property type="entry name" value="ZF_RING_2"/>
    <property type="match status" value="1"/>
</dbReference>
<dbReference type="CDD" id="cd16454">
    <property type="entry name" value="RING-H2_PA-TM-RING"/>
    <property type="match status" value="1"/>
</dbReference>
<keyword evidence="2" id="KW-0812">Transmembrane</keyword>
<reference evidence="4 5" key="1">
    <citation type="journal article" date="2020" name="Mol. Plant">
        <title>The Chromosome-Based Rubber Tree Genome Provides New Insights into Spurge Genome Evolution and Rubber Biosynthesis.</title>
        <authorList>
            <person name="Liu J."/>
            <person name="Shi C."/>
            <person name="Shi C.C."/>
            <person name="Li W."/>
            <person name="Zhang Q.J."/>
            <person name="Zhang Y."/>
            <person name="Li K."/>
            <person name="Lu H.F."/>
            <person name="Shi C."/>
            <person name="Zhu S.T."/>
            <person name="Xiao Z.Y."/>
            <person name="Nan H."/>
            <person name="Yue Y."/>
            <person name="Zhu X.G."/>
            <person name="Wu Y."/>
            <person name="Hong X.N."/>
            <person name="Fan G.Y."/>
            <person name="Tong Y."/>
            <person name="Zhang D."/>
            <person name="Mao C.L."/>
            <person name="Liu Y.L."/>
            <person name="Hao S.J."/>
            <person name="Liu W.Q."/>
            <person name="Lv M.Q."/>
            <person name="Zhang H.B."/>
            <person name="Liu Y."/>
            <person name="Hu-Tang G.R."/>
            <person name="Wang J.P."/>
            <person name="Wang J.H."/>
            <person name="Sun Y.H."/>
            <person name="Ni S.B."/>
            <person name="Chen W.B."/>
            <person name="Zhang X.C."/>
            <person name="Jiao Y.N."/>
            <person name="Eichler E.E."/>
            <person name="Li G.H."/>
            <person name="Liu X."/>
            <person name="Gao L.Z."/>
        </authorList>
    </citation>
    <scope>NUCLEOTIDE SEQUENCE [LARGE SCALE GENOMIC DNA]</scope>
    <source>
        <strain evidence="5">cv. GT1</strain>
        <tissue evidence="4">Leaf</tissue>
    </source>
</reference>
<feature type="transmembrane region" description="Helical" evidence="2">
    <location>
        <begin position="15"/>
        <end position="34"/>
    </location>
</feature>
<dbReference type="FunFam" id="3.30.40.10:FF:000388">
    <property type="entry name" value="Putative RING zinc finger domain superfamily protein"/>
    <property type="match status" value="1"/>
</dbReference>
<dbReference type="InterPro" id="IPR001841">
    <property type="entry name" value="Znf_RING"/>
</dbReference>
<evidence type="ECO:0000259" key="3">
    <source>
        <dbReference type="PROSITE" id="PS50089"/>
    </source>
</evidence>
<keyword evidence="1" id="KW-0479">Metal-binding</keyword>